<proteinExistence type="predicted"/>
<evidence type="ECO:0000313" key="3">
    <source>
        <dbReference type="Proteomes" id="UP000789572"/>
    </source>
</evidence>
<accession>A0A9N9DWT4</accession>
<dbReference type="AlphaFoldDB" id="A0A9N9DWT4"/>
<evidence type="ECO:0000259" key="1">
    <source>
        <dbReference type="PROSITE" id="PS50042"/>
    </source>
</evidence>
<dbReference type="EMBL" id="CAJVPJ010004792">
    <property type="protein sequence ID" value="CAG8655711.1"/>
    <property type="molecule type" value="Genomic_DNA"/>
</dbReference>
<comment type="caution">
    <text evidence="2">The sequence shown here is derived from an EMBL/GenBank/DDBJ whole genome shotgun (WGS) entry which is preliminary data.</text>
</comment>
<keyword evidence="3" id="KW-1185">Reference proteome</keyword>
<sequence>MIENIFSIPQVSSHDIPRQTTVKACGSVRLITLKRDAFRRLLSQRR</sequence>
<name>A0A9N9DWT4_9GLOM</name>
<dbReference type="InterPro" id="IPR018490">
    <property type="entry name" value="cNMP-bd_dom_sf"/>
</dbReference>
<evidence type="ECO:0000313" key="2">
    <source>
        <dbReference type="EMBL" id="CAG8655711.1"/>
    </source>
</evidence>
<dbReference type="InterPro" id="IPR000595">
    <property type="entry name" value="cNMP-bd_dom"/>
</dbReference>
<dbReference type="Proteomes" id="UP000789572">
    <property type="component" value="Unassembled WGS sequence"/>
</dbReference>
<dbReference type="PROSITE" id="PS50042">
    <property type="entry name" value="CNMP_BINDING_3"/>
    <property type="match status" value="1"/>
</dbReference>
<feature type="non-terminal residue" evidence="2">
    <location>
        <position position="46"/>
    </location>
</feature>
<dbReference type="SUPFAM" id="SSF51206">
    <property type="entry name" value="cAMP-binding domain-like"/>
    <property type="match status" value="1"/>
</dbReference>
<dbReference type="InterPro" id="IPR014710">
    <property type="entry name" value="RmlC-like_jellyroll"/>
</dbReference>
<feature type="domain" description="Cyclic nucleotide-binding" evidence="1">
    <location>
        <begin position="17"/>
        <end position="46"/>
    </location>
</feature>
<reference evidence="2" key="1">
    <citation type="submission" date="2021-06" db="EMBL/GenBank/DDBJ databases">
        <authorList>
            <person name="Kallberg Y."/>
            <person name="Tangrot J."/>
            <person name="Rosling A."/>
        </authorList>
    </citation>
    <scope>NUCLEOTIDE SEQUENCE</scope>
    <source>
        <strain evidence="2">IA702</strain>
    </source>
</reference>
<organism evidence="2 3">
    <name type="scientific">Paraglomus occultum</name>
    <dbReference type="NCBI Taxonomy" id="144539"/>
    <lineage>
        <taxon>Eukaryota</taxon>
        <taxon>Fungi</taxon>
        <taxon>Fungi incertae sedis</taxon>
        <taxon>Mucoromycota</taxon>
        <taxon>Glomeromycotina</taxon>
        <taxon>Glomeromycetes</taxon>
        <taxon>Paraglomerales</taxon>
        <taxon>Paraglomeraceae</taxon>
        <taxon>Paraglomus</taxon>
    </lineage>
</organism>
<dbReference type="Gene3D" id="2.60.120.10">
    <property type="entry name" value="Jelly Rolls"/>
    <property type="match status" value="1"/>
</dbReference>
<protein>
    <submittedName>
        <fullName evidence="2">11243_t:CDS:1</fullName>
    </submittedName>
</protein>
<gene>
    <name evidence="2" type="ORF">POCULU_LOCUS10191</name>
</gene>